<sequence>MSDPLDQLTPDESLRADNEIKLLKLGLEHNVQFSAFDSDAPPEMVGQFFDSILALEEMHKNPQQQTVYDIIGQPSFQPATLLTNEELSTALDSLMKQMTSHNLFLDILAPDDYDDRTIYRFLTEELFQHETTHMGGGWNTNFIYEEFHQNHLYDLKRQSDDFINVLTESHFDRLDYYLSDSLLDKQPDVLSRRVKQVVLDRLTDLVESWWPRLLQGGSISDLVVADDTETAQAVLHLQLGTDEHTDQTTLEGIIQFSRWDQWWSIEQVRLGNWSLQP</sequence>
<organism evidence="1 2">
    <name type="scientific">Fibrella rubiginis</name>
    <dbReference type="NCBI Taxonomy" id="2817060"/>
    <lineage>
        <taxon>Bacteria</taxon>
        <taxon>Pseudomonadati</taxon>
        <taxon>Bacteroidota</taxon>
        <taxon>Cytophagia</taxon>
        <taxon>Cytophagales</taxon>
        <taxon>Spirosomataceae</taxon>
        <taxon>Fibrella</taxon>
    </lineage>
</organism>
<dbReference type="EMBL" id="JAFMYV010000011">
    <property type="protein sequence ID" value="MBO0938912.1"/>
    <property type="molecule type" value="Genomic_DNA"/>
</dbReference>
<dbReference type="AlphaFoldDB" id="A0A939GM24"/>
<name>A0A939GM24_9BACT</name>
<protein>
    <submittedName>
        <fullName evidence="1">Uncharacterized protein</fullName>
    </submittedName>
</protein>
<proteinExistence type="predicted"/>
<reference evidence="1" key="1">
    <citation type="submission" date="2021-03" db="EMBL/GenBank/DDBJ databases">
        <title>Fibrella sp. HMF5335 genome sequencing and assembly.</title>
        <authorList>
            <person name="Kang H."/>
            <person name="Kim H."/>
            <person name="Bae S."/>
            <person name="Joh K."/>
        </authorList>
    </citation>
    <scope>NUCLEOTIDE SEQUENCE</scope>
    <source>
        <strain evidence="1">HMF5335</strain>
    </source>
</reference>
<evidence type="ECO:0000313" key="1">
    <source>
        <dbReference type="EMBL" id="MBO0938912.1"/>
    </source>
</evidence>
<comment type="caution">
    <text evidence="1">The sequence shown here is derived from an EMBL/GenBank/DDBJ whole genome shotgun (WGS) entry which is preliminary data.</text>
</comment>
<dbReference type="Proteomes" id="UP000664034">
    <property type="component" value="Unassembled WGS sequence"/>
</dbReference>
<evidence type="ECO:0000313" key="2">
    <source>
        <dbReference type="Proteomes" id="UP000664034"/>
    </source>
</evidence>
<keyword evidence="2" id="KW-1185">Reference proteome</keyword>
<gene>
    <name evidence="1" type="ORF">J2I47_20335</name>
</gene>
<accession>A0A939GM24</accession>
<dbReference type="RefSeq" id="WP_207366442.1">
    <property type="nucleotide sequence ID" value="NZ_JAFMYV010000011.1"/>
</dbReference>